<dbReference type="AlphaFoldDB" id="A0A7H0HED8"/>
<protein>
    <submittedName>
        <fullName evidence="1">Uncharacterized protein</fullName>
    </submittedName>
</protein>
<reference evidence="1 2" key="1">
    <citation type="submission" date="2020-08" db="EMBL/GenBank/DDBJ databases">
        <title>Genome sequence of Acidovorax monticola KACC 19171T.</title>
        <authorList>
            <person name="Hyun D.-W."/>
            <person name="Bae J.-W."/>
        </authorList>
    </citation>
    <scope>NUCLEOTIDE SEQUENCE [LARGE SCALE GENOMIC DNA]</scope>
    <source>
        <strain evidence="1 2">KACC 19171</strain>
    </source>
</reference>
<sequence>MAGIVGSSAQQRLSLARLVLSNWKRSRGFSAPVRANFVLVPPCMAVVSFIETFAKRFDGRLADA</sequence>
<dbReference type="RefSeq" id="WP_187735889.1">
    <property type="nucleotide sequence ID" value="NZ_CP060790.1"/>
</dbReference>
<accession>A0A7H0HED8</accession>
<organism evidence="1 2">
    <name type="scientific">Paenacidovorax monticola</name>
    <dbReference type="NCBI Taxonomy" id="1926868"/>
    <lineage>
        <taxon>Bacteria</taxon>
        <taxon>Pseudomonadati</taxon>
        <taxon>Pseudomonadota</taxon>
        <taxon>Betaproteobacteria</taxon>
        <taxon>Burkholderiales</taxon>
        <taxon>Comamonadaceae</taxon>
        <taxon>Paenacidovorax</taxon>
    </lineage>
</organism>
<dbReference type="EMBL" id="CP060790">
    <property type="protein sequence ID" value="QNP58904.1"/>
    <property type="molecule type" value="Genomic_DNA"/>
</dbReference>
<evidence type="ECO:0000313" key="2">
    <source>
        <dbReference type="Proteomes" id="UP000516057"/>
    </source>
</evidence>
<dbReference type="Proteomes" id="UP000516057">
    <property type="component" value="Chromosome"/>
</dbReference>
<gene>
    <name evidence="1" type="ORF">H9L24_18595</name>
</gene>
<name>A0A7H0HED8_9BURK</name>
<dbReference type="KEGG" id="amon:H9L24_18595"/>
<proteinExistence type="predicted"/>
<evidence type="ECO:0000313" key="1">
    <source>
        <dbReference type="EMBL" id="QNP58904.1"/>
    </source>
</evidence>
<keyword evidence="2" id="KW-1185">Reference proteome</keyword>